<protein>
    <submittedName>
        <fullName evidence="1">Uncharacterized protein</fullName>
    </submittedName>
</protein>
<keyword evidence="2" id="KW-1185">Reference proteome</keyword>
<accession>A0AA38TBD7</accession>
<organism evidence="1 2">
    <name type="scientific">Centaurea solstitialis</name>
    <name type="common">yellow star-thistle</name>
    <dbReference type="NCBI Taxonomy" id="347529"/>
    <lineage>
        <taxon>Eukaryota</taxon>
        <taxon>Viridiplantae</taxon>
        <taxon>Streptophyta</taxon>
        <taxon>Embryophyta</taxon>
        <taxon>Tracheophyta</taxon>
        <taxon>Spermatophyta</taxon>
        <taxon>Magnoliopsida</taxon>
        <taxon>eudicotyledons</taxon>
        <taxon>Gunneridae</taxon>
        <taxon>Pentapetalae</taxon>
        <taxon>asterids</taxon>
        <taxon>campanulids</taxon>
        <taxon>Asterales</taxon>
        <taxon>Asteraceae</taxon>
        <taxon>Carduoideae</taxon>
        <taxon>Cardueae</taxon>
        <taxon>Centaureinae</taxon>
        <taxon>Centaurea</taxon>
    </lineage>
</organism>
<name>A0AA38TBD7_9ASTR</name>
<sequence>MFEMYRSRTLIILKNVLKMSPSTLGRSIWFQDGVQKIGGYSTIYPLENNSIKSLPESVIHILVSRRNDMIQYLKSSSVNGIESAHANLHGYKSFGAPENEENDPERSMKSHIKRWKNLPARIENCYVLCELKPNGPEKHAKHGNCTRHARDLVHLPRLELRIPRKIRNNPTENEPGIGPPKIQEEILLQYPSGTGGRDECWVGDGCLLPLISCFKRGRFKGIPQKMEIKNTLVALNIDTTNWALKPYNQELLPSRALGA</sequence>
<dbReference type="Proteomes" id="UP001172457">
    <property type="component" value="Chromosome 5"/>
</dbReference>
<comment type="caution">
    <text evidence="1">The sequence shown here is derived from an EMBL/GenBank/DDBJ whole genome shotgun (WGS) entry which is preliminary data.</text>
</comment>
<evidence type="ECO:0000313" key="2">
    <source>
        <dbReference type="Proteomes" id="UP001172457"/>
    </source>
</evidence>
<dbReference type="EMBL" id="JARYMX010000005">
    <property type="protein sequence ID" value="KAJ9547688.1"/>
    <property type="molecule type" value="Genomic_DNA"/>
</dbReference>
<dbReference type="AlphaFoldDB" id="A0AA38TBD7"/>
<gene>
    <name evidence="1" type="ORF">OSB04_020231</name>
</gene>
<proteinExistence type="predicted"/>
<evidence type="ECO:0000313" key="1">
    <source>
        <dbReference type="EMBL" id="KAJ9547688.1"/>
    </source>
</evidence>
<reference evidence="1" key="1">
    <citation type="submission" date="2023-03" db="EMBL/GenBank/DDBJ databases">
        <title>Chromosome-scale reference genome and RAD-based genetic map of yellow starthistle (Centaurea solstitialis) reveal putative structural variation and QTLs associated with invader traits.</title>
        <authorList>
            <person name="Reatini B."/>
            <person name="Cang F.A."/>
            <person name="Jiang Q."/>
            <person name="Mckibben M.T.W."/>
            <person name="Barker M.S."/>
            <person name="Rieseberg L.H."/>
            <person name="Dlugosch K.M."/>
        </authorList>
    </citation>
    <scope>NUCLEOTIDE SEQUENCE</scope>
    <source>
        <strain evidence="1">CAN-66</strain>
        <tissue evidence="1">Leaf</tissue>
    </source>
</reference>